<dbReference type="SMART" id="SM00248">
    <property type="entry name" value="ANK"/>
    <property type="match status" value="2"/>
</dbReference>
<dbReference type="InterPro" id="IPR036770">
    <property type="entry name" value="Ankyrin_rpt-contain_sf"/>
</dbReference>
<sequence>MLALIKIYEESQRNLHAVKEYLNKNNLNFNNDNTLDEVDGNGCSAFFIACTQGYLDLADLLLELGANINIQNSNGWTPLHVAVSNDEVDRIEFLIKRGANPHIKNNQFLTARDYAEKKRDKLYYHHHFEFATQVKDYEWITEKYEQINSLINLMGNPKDIKPPVVNDFKTLTQEGIAISDLSTLSTKELKQLAKTLEQSFLHTAPKEEIQLNIDHQLTPSELIKTVFDHYPGMILGESHESEAPKRFVIENIDFLAEQGVKVIFLEHLLIEECAEALETYLTASDDGPIPEPLKTKLHLQDYHRSLKASPYNFTNLVTAVKLHNLKNPDKLLRIVPFDTEQSYSISSDNPANTTRAQVMNYLAHITIEKEKARFNAVNPEQKFKFVGFMGEVHTNTFNKAVGVANYQKVPGIALEQIDLKRRPSRAPLVIPDYRYWLYSQPNMEASCSPEKLAKYQQIINLFQYLDSLIPLIPDNFEARKPLNALYHEIQLSKFDIQQFNEKNLDEYVQRALELSPPILRNNNRSYSLLRAKVHHILEANLTQTKEEFEEIRKIEHFLRNNPLQTRENSREINRIIDLVKSYELREMSLNKYGQTGLLPALEIIEEPEKCPSIVWAVAIVEALESVLASPRELSELDFDMADKKQERILYPLYALRKEKRLEILSLTNHFIMHHFPKEREQYSRYLDLQLSKQSDSRNSELIKEDINFLLAYRNHFKLQEQNLAKKTGSLSHSHSPLGFFNSGGNANEIHSQCSLLRKTLNLSYNELAIAFPQLNWPVIDNFNLKFNGLTVYSNSNEFILKLCVQNLQQTNNNALEYIDNYVTLPIPKFLATALLHLSQSQTICNALSSMPVGTMYLGHNDNSNMQIYLRHAQGVHFYSLAKTAANTLIDQNNRHYGSFDAFLSAAMSFYKLPGIYPINTAQLLIDHMQEMAPQSLSNHSPR</sequence>
<proteinExistence type="predicted"/>
<protein>
    <submittedName>
        <fullName evidence="4">Ankyrin repeats (3 copies)</fullName>
    </submittedName>
</protein>
<dbReference type="Proteomes" id="UP000201728">
    <property type="component" value="Chromosome"/>
</dbReference>
<dbReference type="PANTHER" id="PTHR24171">
    <property type="entry name" value="ANKYRIN REPEAT DOMAIN-CONTAINING PROTEIN 39-RELATED"/>
    <property type="match status" value="1"/>
</dbReference>
<keyword evidence="5" id="KW-1185">Reference proteome</keyword>
<dbReference type="Gene3D" id="3.40.50.11550">
    <property type="match status" value="1"/>
</dbReference>
<evidence type="ECO:0000256" key="3">
    <source>
        <dbReference type="PROSITE-ProRule" id="PRU00023"/>
    </source>
</evidence>
<evidence type="ECO:0000256" key="2">
    <source>
        <dbReference type="ARBA" id="ARBA00023043"/>
    </source>
</evidence>
<dbReference type="SUPFAM" id="SSF159501">
    <property type="entry name" value="EreA/ChaN-like"/>
    <property type="match status" value="1"/>
</dbReference>
<reference evidence="5" key="1">
    <citation type="submission" date="2016-07" db="EMBL/GenBank/DDBJ databases">
        <authorList>
            <person name="Florea S."/>
            <person name="Webb J.S."/>
            <person name="Jaromczyk J."/>
            <person name="Schardl C.L."/>
        </authorList>
    </citation>
    <scope>NUCLEOTIDE SEQUENCE [LARGE SCALE GENOMIC DNA]</scope>
    <source>
        <strain evidence="5">CDC-D5610</strain>
    </source>
</reference>
<dbReference type="InterPro" id="IPR002110">
    <property type="entry name" value="Ankyrin_rpt"/>
</dbReference>
<dbReference type="PROSITE" id="PS50088">
    <property type="entry name" value="ANK_REPEAT"/>
    <property type="match status" value="2"/>
</dbReference>
<name>A0A222P459_9GAMM</name>
<evidence type="ECO:0000313" key="5">
    <source>
        <dbReference type="Proteomes" id="UP000201728"/>
    </source>
</evidence>
<dbReference type="Gene3D" id="1.25.40.20">
    <property type="entry name" value="Ankyrin repeat-containing domain"/>
    <property type="match status" value="1"/>
</dbReference>
<dbReference type="EMBL" id="CP016397">
    <property type="protein sequence ID" value="ASQ46619.1"/>
    <property type="molecule type" value="Genomic_DNA"/>
</dbReference>
<dbReference type="RefSeq" id="WP_094091458.1">
    <property type="nucleotide sequence ID" value="NZ_CP016397.1"/>
</dbReference>
<gene>
    <name evidence="4" type="ORF">clem_10365</name>
</gene>
<dbReference type="SUPFAM" id="SSF48403">
    <property type="entry name" value="Ankyrin repeat"/>
    <property type="match status" value="1"/>
</dbReference>
<dbReference type="OrthoDB" id="5653126at2"/>
<dbReference type="Pfam" id="PF12796">
    <property type="entry name" value="Ank_2"/>
    <property type="match status" value="1"/>
</dbReference>
<dbReference type="PROSITE" id="PS50297">
    <property type="entry name" value="ANK_REP_REGION"/>
    <property type="match status" value="2"/>
</dbReference>
<feature type="repeat" description="ANK" evidence="3">
    <location>
        <begin position="41"/>
        <end position="73"/>
    </location>
</feature>
<dbReference type="AlphaFoldDB" id="A0A222P459"/>
<accession>A0A222P459</accession>
<keyword evidence="1" id="KW-0677">Repeat</keyword>
<feature type="repeat" description="ANK" evidence="3">
    <location>
        <begin position="74"/>
        <end position="106"/>
    </location>
</feature>
<dbReference type="KEGG" id="lcd:clem_10365"/>
<organism evidence="4 5">
    <name type="scientific">Legionella clemsonensis</name>
    <dbReference type="NCBI Taxonomy" id="1867846"/>
    <lineage>
        <taxon>Bacteria</taxon>
        <taxon>Pseudomonadati</taxon>
        <taxon>Pseudomonadota</taxon>
        <taxon>Gammaproteobacteria</taxon>
        <taxon>Legionellales</taxon>
        <taxon>Legionellaceae</taxon>
        <taxon>Legionella</taxon>
    </lineage>
</organism>
<evidence type="ECO:0000313" key="4">
    <source>
        <dbReference type="EMBL" id="ASQ46619.1"/>
    </source>
</evidence>
<evidence type="ECO:0000256" key="1">
    <source>
        <dbReference type="ARBA" id="ARBA00022737"/>
    </source>
</evidence>
<dbReference type="CDD" id="cd14729">
    <property type="entry name" value="RtxA-like"/>
    <property type="match status" value="1"/>
</dbReference>
<keyword evidence="2 3" id="KW-0040">ANK repeat</keyword>